<protein>
    <submittedName>
        <fullName evidence="1">DUF1780 domain-containing protein</fullName>
    </submittedName>
</protein>
<accession>A0ABW0PFP5</accession>
<organism evidence="1 2">
    <name type="scientific">Massilia jejuensis</name>
    <dbReference type="NCBI Taxonomy" id="648894"/>
    <lineage>
        <taxon>Bacteria</taxon>
        <taxon>Pseudomonadati</taxon>
        <taxon>Pseudomonadota</taxon>
        <taxon>Betaproteobacteria</taxon>
        <taxon>Burkholderiales</taxon>
        <taxon>Oxalobacteraceae</taxon>
        <taxon>Telluria group</taxon>
        <taxon>Massilia</taxon>
    </lineage>
</organism>
<dbReference type="RefSeq" id="WP_379719450.1">
    <property type="nucleotide sequence ID" value="NZ_JBHSMS010000026.1"/>
</dbReference>
<proteinExistence type="predicted"/>
<evidence type="ECO:0000313" key="1">
    <source>
        <dbReference type="EMBL" id="MFC5511158.1"/>
    </source>
</evidence>
<dbReference type="InterPro" id="IPR037074">
    <property type="entry name" value="DUF1780_sf"/>
</dbReference>
<gene>
    <name evidence="1" type="ORF">ACFPOU_08460</name>
</gene>
<dbReference type="InterPro" id="IPR014796">
    <property type="entry name" value="DUF1780"/>
</dbReference>
<keyword evidence="2" id="KW-1185">Reference proteome</keyword>
<evidence type="ECO:0000313" key="2">
    <source>
        <dbReference type="Proteomes" id="UP001596031"/>
    </source>
</evidence>
<comment type="caution">
    <text evidence="1">The sequence shown here is derived from an EMBL/GenBank/DDBJ whole genome shotgun (WGS) entry which is preliminary data.</text>
</comment>
<dbReference type="Pfam" id="PF08682">
    <property type="entry name" value="DUF1780"/>
    <property type="match status" value="1"/>
</dbReference>
<reference evidence="2" key="1">
    <citation type="journal article" date="2019" name="Int. J. Syst. Evol. Microbiol.">
        <title>The Global Catalogue of Microorganisms (GCM) 10K type strain sequencing project: providing services to taxonomists for standard genome sequencing and annotation.</title>
        <authorList>
            <consortium name="The Broad Institute Genomics Platform"/>
            <consortium name="The Broad Institute Genome Sequencing Center for Infectious Disease"/>
            <person name="Wu L."/>
            <person name="Ma J."/>
        </authorList>
    </citation>
    <scope>NUCLEOTIDE SEQUENCE [LARGE SCALE GENOMIC DNA]</scope>
    <source>
        <strain evidence="2">CCUG 38813</strain>
    </source>
</reference>
<dbReference type="Proteomes" id="UP001596031">
    <property type="component" value="Unassembled WGS sequence"/>
</dbReference>
<dbReference type="EMBL" id="JBHSMS010000026">
    <property type="protein sequence ID" value="MFC5511158.1"/>
    <property type="molecule type" value="Genomic_DNA"/>
</dbReference>
<name>A0ABW0PFP5_9BURK</name>
<dbReference type="SUPFAM" id="SSF52980">
    <property type="entry name" value="Restriction endonuclease-like"/>
    <property type="match status" value="1"/>
</dbReference>
<sequence>MNEMDEMNGMDEKIFIQDRIEALEESVEYFSNPKKPERERWDVETFLATLGVTFNDGDIRSATPEQEPADVFFGGAAFQCKEILDPGRHRQREYAQQLANARVAVRADELLSSFIPKDLMLAEVCYLVLEQVKKLDTKYASADQSKTNLLFYVNLTNRFFTPGQLPELAQFTTHGWCSISVLLNSGAIVLHTAPDAPNYLVHNSGLFIPSGSS</sequence>
<dbReference type="InterPro" id="IPR011335">
    <property type="entry name" value="Restrct_endonuc-II-like"/>
</dbReference>
<dbReference type="Gene3D" id="3.40.1540.10">
    <property type="entry name" value="Protein of unknown function DUF1780, putative endonuclease"/>
    <property type="match status" value="1"/>
</dbReference>